<reference evidence="1" key="1">
    <citation type="journal article" date="2023" name="bioRxiv">
        <title>Scaffold-level genome assemblies of two parasitoid biocontrol wasps reveal the parthenogenesis mechanism and an associated novel virus.</title>
        <authorList>
            <person name="Inwood S."/>
            <person name="Skelly J."/>
            <person name="Guhlin J."/>
            <person name="Harrop T."/>
            <person name="Goldson S."/>
            <person name="Dearden P."/>
        </authorList>
    </citation>
    <scope>NUCLEOTIDE SEQUENCE</scope>
    <source>
        <strain evidence="1">Lincoln</strain>
        <tissue evidence="1">Whole body</tissue>
    </source>
</reference>
<keyword evidence="2" id="KW-1185">Reference proteome</keyword>
<dbReference type="Proteomes" id="UP001168972">
    <property type="component" value="Unassembled WGS sequence"/>
</dbReference>
<organism evidence="1 2">
    <name type="scientific">Microctonus hyperodae</name>
    <name type="common">Parasitoid wasp</name>
    <dbReference type="NCBI Taxonomy" id="165561"/>
    <lineage>
        <taxon>Eukaryota</taxon>
        <taxon>Metazoa</taxon>
        <taxon>Ecdysozoa</taxon>
        <taxon>Arthropoda</taxon>
        <taxon>Hexapoda</taxon>
        <taxon>Insecta</taxon>
        <taxon>Pterygota</taxon>
        <taxon>Neoptera</taxon>
        <taxon>Endopterygota</taxon>
        <taxon>Hymenoptera</taxon>
        <taxon>Apocrita</taxon>
        <taxon>Ichneumonoidea</taxon>
        <taxon>Braconidae</taxon>
        <taxon>Euphorinae</taxon>
        <taxon>Microctonus</taxon>
    </lineage>
</organism>
<dbReference type="AlphaFoldDB" id="A0AA39KZJ9"/>
<evidence type="ECO:0000313" key="2">
    <source>
        <dbReference type="Proteomes" id="UP001168972"/>
    </source>
</evidence>
<evidence type="ECO:0000313" key="1">
    <source>
        <dbReference type="EMBL" id="KAK0179589.1"/>
    </source>
</evidence>
<reference evidence="1" key="2">
    <citation type="submission" date="2023-03" db="EMBL/GenBank/DDBJ databases">
        <authorList>
            <person name="Inwood S.N."/>
            <person name="Skelly J.G."/>
            <person name="Guhlin J."/>
            <person name="Harrop T.W.R."/>
            <person name="Goldson S.G."/>
            <person name="Dearden P.K."/>
        </authorList>
    </citation>
    <scope>NUCLEOTIDE SEQUENCE</scope>
    <source>
        <strain evidence="1">Lincoln</strain>
        <tissue evidence="1">Whole body</tissue>
    </source>
</reference>
<comment type="caution">
    <text evidence="1">The sequence shown here is derived from an EMBL/GenBank/DDBJ whole genome shotgun (WGS) entry which is preliminary data.</text>
</comment>
<proteinExistence type="predicted"/>
<dbReference type="EMBL" id="JAQQBR010000003">
    <property type="protein sequence ID" value="KAK0179589.1"/>
    <property type="molecule type" value="Genomic_DNA"/>
</dbReference>
<protein>
    <submittedName>
        <fullName evidence="1">Uncharacterized protein</fullName>
    </submittedName>
</protein>
<accession>A0AA39KZJ9</accession>
<sequence>MLYTMEKRHITKQKRLMYRYKNIFTETEAMWNDFNDYYNKLSQKHYRRSKREIYENHDSELLKNDRSMLNDHILCVDRFYNDAYNLIKLGGKSDKKQFMNLKPSELFDTRTLSVTLEKTHQLIFPPNQLIRQGFIQLSIMNAIR</sequence>
<gene>
    <name evidence="1" type="ORF">PV327_005327</name>
</gene>
<name>A0AA39KZJ9_MICHY</name>